<protein>
    <recommendedName>
        <fullName evidence="4">Arabinogalactan endo-beta-1,4-galactanase</fullName>
        <ecNumber evidence="4">3.2.1.89</ecNumber>
    </recommendedName>
</protein>
<evidence type="ECO:0000256" key="2">
    <source>
        <dbReference type="ARBA" id="ARBA00022801"/>
    </source>
</evidence>
<dbReference type="GO" id="GO:0045490">
    <property type="term" value="P:pectin catabolic process"/>
    <property type="evidence" value="ECO:0007669"/>
    <property type="project" value="TreeGrafter"/>
</dbReference>
<dbReference type="EC" id="3.2.1.89" evidence="4"/>
<proteinExistence type="inferred from homology"/>
<dbReference type="PANTHER" id="PTHR34983">
    <property type="entry name" value="ARABINOGALACTAN ENDO-BETA-1,4-GALACTANASE A"/>
    <property type="match status" value="1"/>
</dbReference>
<dbReference type="GO" id="GO:0031218">
    <property type="term" value="F:arabinogalactan endo-1,4-beta-galactosidase activity"/>
    <property type="evidence" value="ECO:0007669"/>
    <property type="project" value="UniProtKB-EC"/>
</dbReference>
<dbReference type="InterPro" id="IPR017853">
    <property type="entry name" value="GH"/>
</dbReference>
<dbReference type="RefSeq" id="WP_215585941.1">
    <property type="nucleotide sequence ID" value="NZ_CP076133.1"/>
</dbReference>
<dbReference type="PROSITE" id="PS51257">
    <property type="entry name" value="PROKAR_LIPOPROTEIN"/>
    <property type="match status" value="1"/>
</dbReference>
<keyword evidence="6" id="KW-1185">Reference proteome</keyword>
<dbReference type="GO" id="GO:0015926">
    <property type="term" value="F:glucosidase activity"/>
    <property type="evidence" value="ECO:0007669"/>
    <property type="project" value="InterPro"/>
</dbReference>
<dbReference type="PANTHER" id="PTHR34983:SF2">
    <property type="entry name" value="ENDO-BETA-1,4-GALACTANASE"/>
    <property type="match status" value="1"/>
</dbReference>
<evidence type="ECO:0000256" key="1">
    <source>
        <dbReference type="ARBA" id="ARBA00010687"/>
    </source>
</evidence>
<dbReference type="EMBL" id="CP076133">
    <property type="protein sequence ID" value="QWG05149.1"/>
    <property type="molecule type" value="Genomic_DNA"/>
</dbReference>
<name>A0AAX1NCB0_9BACT</name>
<evidence type="ECO:0000256" key="3">
    <source>
        <dbReference type="ARBA" id="ARBA00023295"/>
    </source>
</evidence>
<organism evidence="5 6">
    <name type="scientific">Flammeovirga yaeyamensis</name>
    <dbReference type="NCBI Taxonomy" id="367791"/>
    <lineage>
        <taxon>Bacteria</taxon>
        <taxon>Pseudomonadati</taxon>
        <taxon>Bacteroidota</taxon>
        <taxon>Cytophagia</taxon>
        <taxon>Cytophagales</taxon>
        <taxon>Flammeovirgaceae</taxon>
        <taxon>Flammeovirga</taxon>
    </lineage>
</organism>
<dbReference type="Pfam" id="PF07745">
    <property type="entry name" value="Glyco_hydro_53"/>
    <property type="match status" value="1"/>
</dbReference>
<dbReference type="Proteomes" id="UP000678679">
    <property type="component" value="Chromosome 2"/>
</dbReference>
<gene>
    <name evidence="5" type="ORF">KMW28_22250</name>
</gene>
<evidence type="ECO:0000313" key="5">
    <source>
        <dbReference type="EMBL" id="QWG05149.1"/>
    </source>
</evidence>
<accession>A0AAX1NCB0</accession>
<evidence type="ECO:0000256" key="4">
    <source>
        <dbReference type="RuleBase" id="RU361192"/>
    </source>
</evidence>
<comment type="catalytic activity">
    <reaction evidence="4">
        <text>The enzyme specifically hydrolyzes (1-&gt;4)-beta-D-galactosidic linkages in type I arabinogalactans.</text>
        <dbReference type="EC" id="3.2.1.89"/>
    </reaction>
</comment>
<dbReference type="AlphaFoldDB" id="A0AAX1NCB0"/>
<reference evidence="5 6" key="1">
    <citation type="submission" date="2021-05" db="EMBL/GenBank/DDBJ databases">
        <title>Comparative genomic studies on the polysaccharide-degrading batcterial strains of the Flammeovirga genus.</title>
        <authorList>
            <person name="Zewei F."/>
            <person name="Zheng Z."/>
            <person name="Yu L."/>
            <person name="Ruyue G."/>
            <person name="Yanhong M."/>
            <person name="Yuanyuan C."/>
            <person name="Jingyan G."/>
            <person name="Wenjun H."/>
        </authorList>
    </citation>
    <scope>NUCLEOTIDE SEQUENCE [LARGE SCALE GENOMIC DNA]</scope>
    <source>
        <strain evidence="5 6">NBRC:100898</strain>
    </source>
</reference>
<dbReference type="KEGG" id="fya:KMW28_22250"/>
<keyword evidence="2 4" id="KW-0378">Hydrolase</keyword>
<sequence length="384" mass="44623">MKIQWFVPFLLLIYSCSNTKNNEPISPGNNFLNGVDLSYVNQIQERGGCYFDGDNEKDVYQIFSEKGNELVRLRLWHHPIWTKELYGDEGTKMYNDFYDVQKSIIQSKKNNMKTLLDFHYSDTWADPEKQYVPKAWEQITDINVLRDSVYNYTFSTLDRLGDSDALPDLIQLGNETNCGLFYSDRPENFPSCEVCNDKNWENAATIFQAGVEAVIAIEKKYGVDIKKILHVADPQYLDWWFGELSNYSVDYDIIGVSYYPLWHTAISFNNLPQHLKSIGTKFNKEVMILETAYPWTREGNDDMPNLFGDQTPLPNYPFTAEGQLNYMRDLTKGMKEVGVVGVVYWEAAWIAYPIKTLWGTGSSWENCTYFDYENKSTIVFDYLK</sequence>
<comment type="similarity">
    <text evidence="1 4">Belongs to the glycosyl hydrolase 53 family.</text>
</comment>
<evidence type="ECO:0000313" key="6">
    <source>
        <dbReference type="Proteomes" id="UP000678679"/>
    </source>
</evidence>
<dbReference type="InterPro" id="IPR011683">
    <property type="entry name" value="Glyco_hydro_53"/>
</dbReference>
<keyword evidence="3 4" id="KW-0326">Glycosidase</keyword>
<dbReference type="Gene3D" id="3.20.20.80">
    <property type="entry name" value="Glycosidases"/>
    <property type="match status" value="1"/>
</dbReference>
<dbReference type="SUPFAM" id="SSF51445">
    <property type="entry name" value="(Trans)glycosidases"/>
    <property type="match status" value="1"/>
</dbReference>